<feature type="region of interest" description="Disordered" evidence="1">
    <location>
        <begin position="36"/>
        <end position="70"/>
    </location>
</feature>
<gene>
    <name evidence="2" type="ORF">SFOMI_0003</name>
</gene>
<dbReference type="Proteomes" id="UP000221538">
    <property type="component" value="Unassembled WGS sequence"/>
</dbReference>
<name>A0A292Z9K9_SPHSA</name>
<accession>A0A292Z9K9</accession>
<reference evidence="2 3" key="2">
    <citation type="journal article" date="2013" name="Environ. Sci. Technol.">
        <title>The 4-tert-butylphenol-utilizing bacterium Sphingobium fuliginis OMI can degrade bisphenols via phenolic ring hydroxylation and meta-cleavage pathway.</title>
        <authorList>
            <person name="Ogata Y."/>
            <person name="Goda S."/>
            <person name="Toyama T."/>
            <person name="Sei K."/>
            <person name="Ike M."/>
        </authorList>
    </citation>
    <scope>NUCLEOTIDE SEQUENCE [LARGE SCALE GENOMIC DNA]</scope>
    <source>
        <strain evidence="2 3">OMI</strain>
    </source>
</reference>
<proteinExistence type="predicted"/>
<evidence type="ECO:0000313" key="3">
    <source>
        <dbReference type="Proteomes" id="UP000221538"/>
    </source>
</evidence>
<evidence type="ECO:0000256" key="1">
    <source>
        <dbReference type="SAM" id="MobiDB-lite"/>
    </source>
</evidence>
<dbReference type="AlphaFoldDB" id="A0A292Z9K9"/>
<sequence length="93" mass="10297">MMPGELQLADIAVVDLGKRTIVVLIDPAIARPIAPIAPRLTRRRAGGEQQQQGQKEAHETQPPMVRSEGQKRWRSAFLLTLPMTVRPMSSTIS</sequence>
<comment type="caution">
    <text evidence="2">The sequence shown here is derived from an EMBL/GenBank/DDBJ whole genome shotgun (WGS) entry which is preliminary data.</text>
</comment>
<organism evidence="2 3">
    <name type="scientific">Sphingobium fuliginis (strain ATCC 27551)</name>
    <dbReference type="NCBI Taxonomy" id="336203"/>
    <lineage>
        <taxon>Bacteria</taxon>
        <taxon>Pseudomonadati</taxon>
        <taxon>Pseudomonadota</taxon>
        <taxon>Alphaproteobacteria</taxon>
        <taxon>Sphingomonadales</taxon>
        <taxon>Sphingomonadaceae</taxon>
        <taxon>Sphingobium</taxon>
    </lineage>
</organism>
<reference evidence="2 3" key="1">
    <citation type="journal article" date="2013" name="Biodegradation">
        <title>Occurrence of 4-tert-butylphenol (4-t-BP) biodegradation in an aquatic sample caused by the presence of Spirodela polyrrhiza and isolation of a 4-t-BP-utilizing bacterium.</title>
        <authorList>
            <person name="Ogata Y."/>
            <person name="Toyama T."/>
            <person name="Yu N."/>
            <person name="Wang X."/>
            <person name="Sei K."/>
            <person name="Ike M."/>
        </authorList>
    </citation>
    <scope>NUCLEOTIDE SEQUENCE [LARGE SCALE GENOMIC DNA]</scope>
    <source>
        <strain evidence="2 3">OMI</strain>
    </source>
</reference>
<protein>
    <submittedName>
        <fullName evidence="2">Uncharacterized protein</fullName>
    </submittedName>
</protein>
<dbReference type="EMBL" id="BEWI01000009">
    <property type="protein sequence ID" value="GAY19484.1"/>
    <property type="molecule type" value="Genomic_DNA"/>
</dbReference>
<evidence type="ECO:0000313" key="2">
    <source>
        <dbReference type="EMBL" id="GAY19484.1"/>
    </source>
</evidence>